<protein>
    <submittedName>
        <fullName evidence="2">Uncharacterized protein</fullName>
    </submittedName>
</protein>
<gene>
    <name evidence="2" type="ORF">mPipKuh1_010127</name>
</gene>
<feature type="region of interest" description="Disordered" evidence="1">
    <location>
        <begin position="1"/>
        <end position="109"/>
    </location>
</feature>
<sequence>MAGRGRLHSPHRRTRRAAEHAPGSRRAGLGVRMLRGDRSAGSARALAGGGPRAPRSPLGGGRAGAPGARLLAERSQPAGREGPPEVRPRGAHTPRDPGRAGDTHLVPWSGQHPRGRSICVGPVLEFEMTCVGDYWVLGQFFWSQRKRGQNVGTAAARPRVVRHKAVAAGPGAATARPQSSSSQNQSINSQHWSSQTWGSGSQA</sequence>
<dbReference type="AlphaFoldDB" id="A0A7J7YNQ0"/>
<name>A0A7J7YNQ0_PIPKU</name>
<proteinExistence type="predicted"/>
<keyword evidence="3" id="KW-1185">Reference proteome</keyword>
<dbReference type="EMBL" id="JACAGB010000005">
    <property type="protein sequence ID" value="KAF6363130.1"/>
    <property type="molecule type" value="Genomic_DNA"/>
</dbReference>
<dbReference type="Proteomes" id="UP000558488">
    <property type="component" value="Unassembled WGS sequence"/>
</dbReference>
<feature type="compositionally biased region" description="Low complexity" evidence="1">
    <location>
        <begin position="39"/>
        <end position="57"/>
    </location>
</feature>
<feature type="compositionally biased region" description="Basic and acidic residues" evidence="1">
    <location>
        <begin position="82"/>
        <end position="102"/>
    </location>
</feature>
<accession>A0A7J7YNQ0</accession>
<evidence type="ECO:0000256" key="1">
    <source>
        <dbReference type="SAM" id="MobiDB-lite"/>
    </source>
</evidence>
<feature type="compositionally biased region" description="Low complexity" evidence="1">
    <location>
        <begin position="166"/>
        <end position="195"/>
    </location>
</feature>
<evidence type="ECO:0000313" key="3">
    <source>
        <dbReference type="Proteomes" id="UP000558488"/>
    </source>
</evidence>
<organism evidence="2 3">
    <name type="scientific">Pipistrellus kuhlii</name>
    <name type="common">Kuhl's pipistrelle</name>
    <dbReference type="NCBI Taxonomy" id="59472"/>
    <lineage>
        <taxon>Eukaryota</taxon>
        <taxon>Metazoa</taxon>
        <taxon>Chordata</taxon>
        <taxon>Craniata</taxon>
        <taxon>Vertebrata</taxon>
        <taxon>Euteleostomi</taxon>
        <taxon>Mammalia</taxon>
        <taxon>Eutheria</taxon>
        <taxon>Laurasiatheria</taxon>
        <taxon>Chiroptera</taxon>
        <taxon>Yangochiroptera</taxon>
        <taxon>Vespertilionidae</taxon>
        <taxon>Pipistrellus</taxon>
    </lineage>
</organism>
<feature type="compositionally biased region" description="Basic residues" evidence="1">
    <location>
        <begin position="1"/>
        <end position="15"/>
    </location>
</feature>
<feature type="region of interest" description="Disordered" evidence="1">
    <location>
        <begin position="165"/>
        <end position="203"/>
    </location>
</feature>
<evidence type="ECO:0000313" key="2">
    <source>
        <dbReference type="EMBL" id="KAF6363130.1"/>
    </source>
</evidence>
<comment type="caution">
    <text evidence="2">The sequence shown here is derived from an EMBL/GenBank/DDBJ whole genome shotgun (WGS) entry which is preliminary data.</text>
</comment>
<reference evidence="2 3" key="1">
    <citation type="journal article" date="2020" name="Nature">
        <title>Six reference-quality genomes reveal evolution of bat adaptations.</title>
        <authorList>
            <person name="Jebb D."/>
            <person name="Huang Z."/>
            <person name="Pippel M."/>
            <person name="Hughes G.M."/>
            <person name="Lavrichenko K."/>
            <person name="Devanna P."/>
            <person name="Winkler S."/>
            <person name="Jermiin L.S."/>
            <person name="Skirmuntt E.C."/>
            <person name="Katzourakis A."/>
            <person name="Burkitt-Gray L."/>
            <person name="Ray D.A."/>
            <person name="Sullivan K.A.M."/>
            <person name="Roscito J.G."/>
            <person name="Kirilenko B.M."/>
            <person name="Davalos L.M."/>
            <person name="Corthals A.P."/>
            <person name="Power M.L."/>
            <person name="Jones G."/>
            <person name="Ransome R.D."/>
            <person name="Dechmann D.K.N."/>
            <person name="Locatelli A.G."/>
            <person name="Puechmaille S.J."/>
            <person name="Fedrigo O."/>
            <person name="Jarvis E.D."/>
            <person name="Hiller M."/>
            <person name="Vernes S.C."/>
            <person name="Myers E.W."/>
            <person name="Teeling E.C."/>
        </authorList>
    </citation>
    <scope>NUCLEOTIDE SEQUENCE [LARGE SCALE GENOMIC DNA]</scope>
    <source>
        <strain evidence="2">MPipKuh1</strain>
        <tissue evidence="2">Flight muscle</tissue>
    </source>
</reference>